<evidence type="ECO:0000313" key="5">
    <source>
        <dbReference type="Proteomes" id="UP000070121"/>
    </source>
</evidence>
<dbReference type="AlphaFoldDB" id="A0A135V0P8"/>
<evidence type="ECO:0000256" key="1">
    <source>
        <dbReference type="ARBA" id="ARBA00008072"/>
    </source>
</evidence>
<comment type="similarity">
    <text evidence="1">Belongs to the zinc-containing alcohol dehydrogenase family.</text>
</comment>
<protein>
    <submittedName>
        <fullName evidence="4">Zinc-binding dehydrogenase</fullName>
    </submittedName>
</protein>
<dbReference type="STRING" id="1209931.A0A135V0P8"/>
<dbReference type="InterPro" id="IPR011032">
    <property type="entry name" value="GroES-like_sf"/>
</dbReference>
<accession>A0A135V0P8</accession>
<dbReference type="PANTHER" id="PTHR45348:SF3">
    <property type="entry name" value="ENOYL REDUCTASE (ER) DOMAIN-CONTAINING PROTEIN"/>
    <property type="match status" value="1"/>
</dbReference>
<dbReference type="Proteomes" id="UP000070121">
    <property type="component" value="Unassembled WGS sequence"/>
</dbReference>
<dbReference type="EMBL" id="JFFI01000714">
    <property type="protein sequence ID" value="KXH66238.1"/>
    <property type="molecule type" value="Genomic_DNA"/>
</dbReference>
<gene>
    <name evidence="4" type="ORF">CSAL01_11703</name>
</gene>
<dbReference type="PANTHER" id="PTHR45348">
    <property type="entry name" value="HYPOTHETICAL OXIDOREDUCTASE (EUROFUNG)"/>
    <property type="match status" value="1"/>
</dbReference>
<dbReference type="Pfam" id="PF08240">
    <property type="entry name" value="ADH_N"/>
    <property type="match status" value="1"/>
</dbReference>
<evidence type="ECO:0000313" key="4">
    <source>
        <dbReference type="EMBL" id="KXH66238.1"/>
    </source>
</evidence>
<proteinExistence type="inferred from homology"/>
<dbReference type="InterPro" id="IPR047122">
    <property type="entry name" value="Trans-enoyl_RdTase-like"/>
</dbReference>
<keyword evidence="5" id="KW-1185">Reference proteome</keyword>
<dbReference type="SUPFAM" id="SSF50129">
    <property type="entry name" value="GroES-like"/>
    <property type="match status" value="1"/>
</dbReference>
<dbReference type="InterPro" id="IPR013154">
    <property type="entry name" value="ADH-like_N"/>
</dbReference>
<sequence>MVAIPQTHKAVATPAKRAPLILLDRETKPLRPGEVLILNEWTASCPLDLHRADGGLLCNHPEVMGGDGAAGTFVDVGPDQSPEDTERLKPGDKMGLYRNEFFKEKMQREIVPTLLEQGIIKPNKQKVVEGATMLERAQKAIDLLRKRDPSGERLVWRVSDLDLKL</sequence>
<name>A0A135V0P8_9PEZI</name>
<feature type="domain" description="Alcohol dehydrogenase-like N-terminal" evidence="3">
    <location>
        <begin position="32"/>
        <end position="95"/>
    </location>
</feature>
<evidence type="ECO:0000256" key="2">
    <source>
        <dbReference type="ARBA" id="ARBA00023002"/>
    </source>
</evidence>
<dbReference type="GO" id="GO:0016651">
    <property type="term" value="F:oxidoreductase activity, acting on NAD(P)H"/>
    <property type="evidence" value="ECO:0007669"/>
    <property type="project" value="InterPro"/>
</dbReference>
<comment type="caution">
    <text evidence="4">The sequence shown here is derived from an EMBL/GenBank/DDBJ whole genome shotgun (WGS) entry which is preliminary data.</text>
</comment>
<dbReference type="OrthoDB" id="9992527at2759"/>
<organism evidence="4 5">
    <name type="scientific">Colletotrichum salicis</name>
    <dbReference type="NCBI Taxonomy" id="1209931"/>
    <lineage>
        <taxon>Eukaryota</taxon>
        <taxon>Fungi</taxon>
        <taxon>Dikarya</taxon>
        <taxon>Ascomycota</taxon>
        <taxon>Pezizomycotina</taxon>
        <taxon>Sordariomycetes</taxon>
        <taxon>Hypocreomycetidae</taxon>
        <taxon>Glomerellales</taxon>
        <taxon>Glomerellaceae</taxon>
        <taxon>Colletotrichum</taxon>
        <taxon>Colletotrichum acutatum species complex</taxon>
    </lineage>
</organism>
<evidence type="ECO:0000259" key="3">
    <source>
        <dbReference type="Pfam" id="PF08240"/>
    </source>
</evidence>
<keyword evidence="2" id="KW-0560">Oxidoreductase</keyword>
<dbReference type="Gene3D" id="3.90.180.10">
    <property type="entry name" value="Medium-chain alcohol dehydrogenases, catalytic domain"/>
    <property type="match status" value="1"/>
</dbReference>
<reference evidence="4 5" key="1">
    <citation type="submission" date="2014-02" db="EMBL/GenBank/DDBJ databases">
        <title>The genome sequence of Colletotrichum salicis CBS 607.94.</title>
        <authorList>
            <person name="Baroncelli R."/>
            <person name="Thon M.R."/>
        </authorList>
    </citation>
    <scope>NUCLEOTIDE SEQUENCE [LARGE SCALE GENOMIC DNA]</scope>
    <source>
        <strain evidence="4 5">CBS 607.94</strain>
    </source>
</reference>